<sequence>MWTAFHPSNYVLTSLLLGPIVFTDNESVSSVLTPLESERKVLKNQPGSHETAGNYPHISIFGCFEKLSKKIPAEDESDALYLDGEVTEDSDQETDSETWRTIQFKNNADSNSNTNVGIVHPFKF</sequence>
<accession>A0A4Y2VXZ1</accession>
<evidence type="ECO:0000313" key="3">
    <source>
        <dbReference type="Proteomes" id="UP000499080"/>
    </source>
</evidence>
<feature type="chain" id="PRO_5021415484" evidence="1">
    <location>
        <begin position="24"/>
        <end position="124"/>
    </location>
</feature>
<evidence type="ECO:0000313" key="2">
    <source>
        <dbReference type="EMBL" id="GBO29124.1"/>
    </source>
</evidence>
<dbReference type="Proteomes" id="UP000499080">
    <property type="component" value="Unassembled WGS sequence"/>
</dbReference>
<comment type="caution">
    <text evidence="2">The sequence shown here is derived from an EMBL/GenBank/DDBJ whole genome shotgun (WGS) entry which is preliminary data.</text>
</comment>
<proteinExistence type="predicted"/>
<evidence type="ECO:0000256" key="1">
    <source>
        <dbReference type="SAM" id="SignalP"/>
    </source>
</evidence>
<feature type="signal peptide" evidence="1">
    <location>
        <begin position="1"/>
        <end position="23"/>
    </location>
</feature>
<name>A0A4Y2VXZ1_ARAVE</name>
<protein>
    <submittedName>
        <fullName evidence="2">Uncharacterized protein</fullName>
    </submittedName>
</protein>
<dbReference type="EMBL" id="BGPR01052267">
    <property type="protein sequence ID" value="GBO29124.1"/>
    <property type="molecule type" value="Genomic_DNA"/>
</dbReference>
<organism evidence="2 3">
    <name type="scientific">Araneus ventricosus</name>
    <name type="common">Orbweaver spider</name>
    <name type="synonym">Epeira ventricosa</name>
    <dbReference type="NCBI Taxonomy" id="182803"/>
    <lineage>
        <taxon>Eukaryota</taxon>
        <taxon>Metazoa</taxon>
        <taxon>Ecdysozoa</taxon>
        <taxon>Arthropoda</taxon>
        <taxon>Chelicerata</taxon>
        <taxon>Arachnida</taxon>
        <taxon>Araneae</taxon>
        <taxon>Araneomorphae</taxon>
        <taxon>Entelegynae</taxon>
        <taxon>Araneoidea</taxon>
        <taxon>Araneidae</taxon>
        <taxon>Araneus</taxon>
    </lineage>
</organism>
<dbReference type="AlphaFoldDB" id="A0A4Y2VXZ1"/>
<keyword evidence="1" id="KW-0732">Signal</keyword>
<reference evidence="2 3" key="1">
    <citation type="journal article" date="2019" name="Sci. Rep.">
        <title>Orb-weaving spider Araneus ventricosus genome elucidates the spidroin gene catalogue.</title>
        <authorList>
            <person name="Kono N."/>
            <person name="Nakamura H."/>
            <person name="Ohtoshi R."/>
            <person name="Moran D.A.P."/>
            <person name="Shinohara A."/>
            <person name="Yoshida Y."/>
            <person name="Fujiwara M."/>
            <person name="Mori M."/>
            <person name="Tomita M."/>
            <person name="Arakawa K."/>
        </authorList>
    </citation>
    <scope>NUCLEOTIDE SEQUENCE [LARGE SCALE GENOMIC DNA]</scope>
</reference>
<gene>
    <name evidence="2" type="ORF">AVEN_110931_1</name>
</gene>
<keyword evidence="3" id="KW-1185">Reference proteome</keyword>